<keyword evidence="2" id="KW-1133">Transmembrane helix</keyword>
<feature type="transmembrane region" description="Helical" evidence="2">
    <location>
        <begin position="30"/>
        <end position="49"/>
    </location>
</feature>
<evidence type="ECO:0000256" key="2">
    <source>
        <dbReference type="SAM" id="Phobius"/>
    </source>
</evidence>
<name>A0A832ZGF4_9EURY</name>
<accession>A0A832ZGF4</accession>
<proteinExistence type="predicted"/>
<organism evidence="3 4">
    <name type="scientific">Thermococcus paralvinellae</name>
    <dbReference type="NCBI Taxonomy" id="582419"/>
    <lineage>
        <taxon>Archaea</taxon>
        <taxon>Methanobacteriati</taxon>
        <taxon>Methanobacteriota</taxon>
        <taxon>Thermococci</taxon>
        <taxon>Thermococcales</taxon>
        <taxon>Thermococcaceae</taxon>
        <taxon>Thermococcus</taxon>
    </lineage>
</organism>
<evidence type="ECO:0000313" key="4">
    <source>
        <dbReference type="Proteomes" id="UP000653692"/>
    </source>
</evidence>
<keyword evidence="1" id="KW-0175">Coiled coil</keyword>
<dbReference type="InterPro" id="IPR019277">
    <property type="entry name" value="DUF2304"/>
</dbReference>
<dbReference type="EMBL" id="DQUR01000116">
    <property type="protein sequence ID" value="HIP89007.1"/>
    <property type="molecule type" value="Genomic_DNA"/>
</dbReference>
<dbReference type="Pfam" id="PF10066">
    <property type="entry name" value="DUF2304"/>
    <property type="match status" value="1"/>
</dbReference>
<feature type="transmembrane region" description="Helical" evidence="2">
    <location>
        <begin position="6"/>
        <end position="23"/>
    </location>
</feature>
<reference evidence="3" key="1">
    <citation type="journal article" date="2020" name="ISME J.">
        <title>Gammaproteobacteria mediating utilization of methyl-, sulfur- and petroleum organic compounds in deep ocean hydrothermal plumes.</title>
        <authorList>
            <person name="Zhou Z."/>
            <person name="Liu Y."/>
            <person name="Pan J."/>
            <person name="Cron B.R."/>
            <person name="Toner B.M."/>
            <person name="Anantharaman K."/>
            <person name="Breier J.A."/>
            <person name="Dick G.J."/>
            <person name="Li M."/>
        </authorList>
    </citation>
    <scope>NUCLEOTIDE SEQUENCE</scope>
    <source>
        <strain evidence="3">SZUA-1476</strain>
    </source>
</reference>
<gene>
    <name evidence="3" type="ORF">EYH24_03435</name>
</gene>
<dbReference type="AlphaFoldDB" id="A0A832ZGF4"/>
<evidence type="ECO:0000313" key="3">
    <source>
        <dbReference type="EMBL" id="HIP89007.1"/>
    </source>
</evidence>
<keyword evidence="2" id="KW-0472">Membrane</keyword>
<feature type="coiled-coil region" evidence="1">
    <location>
        <begin position="89"/>
        <end position="120"/>
    </location>
</feature>
<dbReference type="Proteomes" id="UP000653692">
    <property type="component" value="Unassembled WGS sequence"/>
</dbReference>
<evidence type="ECO:0000256" key="1">
    <source>
        <dbReference type="SAM" id="Coils"/>
    </source>
</evidence>
<feature type="transmembrane region" description="Helical" evidence="2">
    <location>
        <begin position="69"/>
        <end position="89"/>
    </location>
</feature>
<sequence>MLAVQYVALVVIGSLMLYVLSKYGKKEFDWGGLLFWESLLTIMLIVALKPVEISLEVKRILGLGRGLDALFVVAIGISYLMIFRVYLAVDKVEREITELTRRLAMELREINEKLEEISKKR</sequence>
<protein>
    <submittedName>
        <fullName evidence="3">DUF2304 family protein</fullName>
    </submittedName>
</protein>
<keyword evidence="2" id="KW-0812">Transmembrane</keyword>
<comment type="caution">
    <text evidence="3">The sequence shown here is derived from an EMBL/GenBank/DDBJ whole genome shotgun (WGS) entry which is preliminary data.</text>
</comment>